<organism evidence="1 2">
    <name type="scientific">Escherichia phage vB_VIPECOOM03</name>
    <dbReference type="NCBI Taxonomy" id="3034280"/>
    <lineage>
        <taxon>Viruses</taxon>
        <taxon>Duplodnaviria</taxon>
        <taxon>Heunggongvirae</taxon>
        <taxon>Uroviricota</taxon>
        <taxon>Caudoviricetes</taxon>
        <taxon>Pantevenvirales</taxon>
        <taxon>Straboviridae</taxon>
        <taxon>Tevenvirinae</taxon>
        <taxon>Tequatrovirus</taxon>
        <taxon>Tequatrovirus vipecoom</taxon>
    </lineage>
</organism>
<evidence type="ECO:0000313" key="1">
    <source>
        <dbReference type="EMBL" id="WFG78392.1"/>
    </source>
</evidence>
<gene>
    <name evidence="1" type="ORF">VIPECOOM03_00239</name>
</gene>
<keyword evidence="2" id="KW-1185">Reference proteome</keyword>
<accession>A0AAF0FHJ2</accession>
<sequence length="68" mass="7917">MSNKLKVKDVPNAMALFICRQMHQGPMTPKQYLKGERSLGFTRKAKQMTKLGYKPNFAKYPSTYSWMN</sequence>
<protein>
    <submittedName>
        <fullName evidence="1">Uncharacterized protein</fullName>
    </submittedName>
</protein>
<name>A0AAF0FHJ2_9CAUD</name>
<dbReference type="EMBL" id="OQ721911">
    <property type="protein sequence ID" value="WFG78392.1"/>
    <property type="molecule type" value="Genomic_DNA"/>
</dbReference>
<evidence type="ECO:0000313" key="2">
    <source>
        <dbReference type="Proteomes" id="UP001219227"/>
    </source>
</evidence>
<proteinExistence type="predicted"/>
<reference evidence="1 2" key="1">
    <citation type="submission" date="2023-03" db="EMBL/GenBank/DDBJ databases">
        <title>Isolation and genome sequencing of lytic bacteriophages from hospital wastewater.</title>
        <authorList>
            <person name="Nada M.A.L."/>
            <person name="Ancla J.B."/>
            <person name="Yadao N.M.R."/>
            <person name="De Paz V.P. Jr"/>
            <person name="Manalaysay J.G."/>
            <person name="Samante F.L.D."/>
            <person name="Bigol U.G."/>
        </authorList>
    </citation>
    <scope>NUCLEOTIDE SEQUENCE [LARGE SCALE GENOMIC DNA]</scope>
</reference>
<dbReference type="Proteomes" id="UP001219227">
    <property type="component" value="Segment"/>
</dbReference>